<dbReference type="STRING" id="1522368.IN07_15060"/>
<sequence>MKALLIVLLLALGLLFLVDRVGVSVAEGQVAEQVAERGGLAGTPEVDITGFPFLTQAVAGRYDEVRISLTAEQLGEPAGTRADVQLYGVQVPLSDVISGSVQAIPVEQVDGTATLSYELLARELGGDTRLAPEGDRLRIDRTVDLAGIEVPVIARGTVTLDGRDLVVDVEDASAAGVDVPGFALDRAVDVLDFRYPVPELPFGLELTSVDPGEDGVLVVVAATDTVLQG</sequence>
<proteinExistence type="predicted"/>
<protein>
    <recommendedName>
        <fullName evidence="3">DUF2993 domain-containing protein</fullName>
    </recommendedName>
</protein>
<organism evidence="1 2">
    <name type="scientific">Modestobacter caceresii</name>
    <dbReference type="NCBI Taxonomy" id="1522368"/>
    <lineage>
        <taxon>Bacteria</taxon>
        <taxon>Bacillati</taxon>
        <taxon>Actinomycetota</taxon>
        <taxon>Actinomycetes</taxon>
        <taxon>Geodermatophilales</taxon>
        <taxon>Geodermatophilaceae</taxon>
        <taxon>Modestobacter</taxon>
    </lineage>
</organism>
<dbReference type="AlphaFoldDB" id="A0A098Y5Z0"/>
<keyword evidence="2" id="KW-1185">Reference proteome</keyword>
<dbReference type="RefSeq" id="WP_036336782.1">
    <property type="nucleotide sequence ID" value="NZ_JPMX01000067.1"/>
</dbReference>
<dbReference type="Proteomes" id="UP000029713">
    <property type="component" value="Unassembled WGS sequence"/>
</dbReference>
<dbReference type="EMBL" id="JPMX01000067">
    <property type="protein sequence ID" value="KGH45830.1"/>
    <property type="molecule type" value="Genomic_DNA"/>
</dbReference>
<comment type="caution">
    <text evidence="1">The sequence shown here is derived from an EMBL/GenBank/DDBJ whole genome shotgun (WGS) entry which is preliminary data.</text>
</comment>
<dbReference type="OrthoDB" id="3215846at2"/>
<evidence type="ECO:0000313" key="1">
    <source>
        <dbReference type="EMBL" id="KGH45830.1"/>
    </source>
</evidence>
<dbReference type="Pfam" id="PF11209">
    <property type="entry name" value="LmeA"/>
    <property type="match status" value="1"/>
</dbReference>
<dbReference type="InterPro" id="IPR021373">
    <property type="entry name" value="DUF2993"/>
</dbReference>
<gene>
    <name evidence="1" type="ORF">IN07_15060</name>
</gene>
<name>A0A098Y5Z0_9ACTN</name>
<reference evidence="1 2" key="1">
    <citation type="submission" date="2014-07" db="EMBL/GenBank/DDBJ databases">
        <title>Biosystematic studies on Modestobacter strains isolated from extreme hyper-arid desert soil and from historic building.</title>
        <authorList>
            <person name="Bukarasam K."/>
            <person name="Bull A."/>
            <person name="Girard G."/>
            <person name="van Wezel G."/>
            <person name="Goodfellow M."/>
        </authorList>
    </citation>
    <scope>NUCLEOTIDE SEQUENCE [LARGE SCALE GENOMIC DNA]</scope>
    <source>
        <strain evidence="1 2">KNN45-2b</strain>
    </source>
</reference>
<accession>A0A098Y5Z0</accession>
<evidence type="ECO:0000313" key="2">
    <source>
        <dbReference type="Proteomes" id="UP000029713"/>
    </source>
</evidence>
<evidence type="ECO:0008006" key="3">
    <source>
        <dbReference type="Google" id="ProtNLM"/>
    </source>
</evidence>